<dbReference type="GO" id="GO:0005634">
    <property type="term" value="C:nucleus"/>
    <property type="evidence" value="ECO:0000318"/>
    <property type="project" value="GO_Central"/>
</dbReference>
<evidence type="ECO:0000256" key="1">
    <source>
        <dbReference type="ARBA" id="ARBA00022723"/>
    </source>
</evidence>
<keyword evidence="2" id="KW-0378">Hydrolase</keyword>
<evidence type="ECO:0000256" key="4">
    <source>
        <dbReference type="PIRSR" id="PIRSR604808-2"/>
    </source>
</evidence>
<keyword evidence="4" id="KW-0464">Manganese</keyword>
<dbReference type="Gene3D" id="3.60.10.10">
    <property type="entry name" value="Endonuclease/exonuclease/phosphatase"/>
    <property type="match status" value="1"/>
</dbReference>
<reference evidence="5" key="2">
    <citation type="submission" date="2017-06" db="EMBL/GenBank/DDBJ databases">
        <title>WGS assembly of Brachypodium distachyon.</title>
        <authorList>
            <consortium name="The International Brachypodium Initiative"/>
            <person name="Lucas S."/>
            <person name="Harmon-Smith M."/>
            <person name="Lail K."/>
            <person name="Tice H."/>
            <person name="Grimwood J."/>
            <person name="Bruce D."/>
            <person name="Barry K."/>
            <person name="Shu S."/>
            <person name="Lindquist E."/>
            <person name="Wang M."/>
            <person name="Pitluck S."/>
            <person name="Vogel J.P."/>
            <person name="Garvin D.F."/>
            <person name="Mockler T.C."/>
            <person name="Schmutz J."/>
            <person name="Rokhsar D."/>
            <person name="Bevan M.W."/>
        </authorList>
    </citation>
    <scope>NUCLEOTIDE SEQUENCE</scope>
    <source>
        <strain evidence="5">Bd21</strain>
    </source>
</reference>
<dbReference type="GO" id="GO:0006284">
    <property type="term" value="P:base-excision repair"/>
    <property type="evidence" value="ECO:0000318"/>
    <property type="project" value="GO_Central"/>
</dbReference>
<protein>
    <recommendedName>
        <fullName evidence="8">Endonuclease/exonuclease/phosphatase domain-containing protein</fullName>
    </recommendedName>
</protein>
<dbReference type="EMBL" id="CM000884">
    <property type="protein sequence ID" value="PNT60539.1"/>
    <property type="molecule type" value="Genomic_DNA"/>
</dbReference>
<dbReference type="GO" id="GO:0046872">
    <property type="term" value="F:metal ion binding"/>
    <property type="evidence" value="ECO:0007669"/>
    <property type="project" value="UniProtKB-KW"/>
</dbReference>
<evidence type="ECO:0000313" key="6">
    <source>
        <dbReference type="EnsemblPlants" id="PNT60539"/>
    </source>
</evidence>
<feature type="binding site" evidence="4">
    <location>
        <position position="50"/>
    </location>
    <ligand>
        <name>Mg(2+)</name>
        <dbReference type="ChEBI" id="CHEBI:18420"/>
        <label>1</label>
    </ligand>
</feature>
<dbReference type="GO" id="GO:0003906">
    <property type="term" value="F:DNA-(apurinic or apyrimidinic site) endonuclease activity"/>
    <property type="evidence" value="ECO:0000318"/>
    <property type="project" value="GO_Central"/>
</dbReference>
<dbReference type="PANTHER" id="PTHR22748">
    <property type="entry name" value="AP ENDONUCLEASE"/>
    <property type="match status" value="1"/>
</dbReference>
<feature type="binding site" evidence="4">
    <location>
        <position position="21"/>
    </location>
    <ligand>
        <name>Mg(2+)</name>
        <dbReference type="ChEBI" id="CHEBI:18420"/>
        <label>1</label>
    </ligand>
</feature>
<evidence type="ECO:0000313" key="7">
    <source>
        <dbReference type="Proteomes" id="UP000008810"/>
    </source>
</evidence>
<gene>
    <name evidence="5" type="ORF">BRADI_5g01299v3</name>
</gene>
<evidence type="ECO:0000256" key="2">
    <source>
        <dbReference type="ARBA" id="ARBA00022801"/>
    </source>
</evidence>
<proteinExistence type="predicted"/>
<evidence type="ECO:0000256" key="3">
    <source>
        <dbReference type="ARBA" id="ARBA00022842"/>
    </source>
</evidence>
<dbReference type="Proteomes" id="UP000008810">
    <property type="component" value="Chromosome 5"/>
</dbReference>
<evidence type="ECO:0008006" key="8">
    <source>
        <dbReference type="Google" id="ProtNLM"/>
    </source>
</evidence>
<reference evidence="5 6" key="1">
    <citation type="journal article" date="2010" name="Nature">
        <title>Genome sequencing and analysis of the model grass Brachypodium distachyon.</title>
        <authorList>
            <consortium name="International Brachypodium Initiative"/>
        </authorList>
    </citation>
    <scope>NUCLEOTIDE SEQUENCE [LARGE SCALE GENOMIC DNA]</scope>
    <source>
        <strain evidence="5 6">Bd21</strain>
    </source>
</reference>
<dbReference type="InParanoid" id="A0A2K2CET8"/>
<keyword evidence="1 4" id="KW-0479">Metal-binding</keyword>
<dbReference type="EnsemblPlants" id="PNT60539">
    <property type="protein sequence ID" value="PNT60539"/>
    <property type="gene ID" value="BRADI_5g01299v3"/>
</dbReference>
<keyword evidence="7" id="KW-1185">Reference proteome</keyword>
<dbReference type="InterPro" id="IPR036691">
    <property type="entry name" value="Endo/exonu/phosph_ase_sf"/>
</dbReference>
<accession>A0A2K2CET8</accession>
<organism evidence="5">
    <name type="scientific">Brachypodium distachyon</name>
    <name type="common">Purple false brome</name>
    <name type="synonym">Trachynia distachya</name>
    <dbReference type="NCBI Taxonomy" id="15368"/>
    <lineage>
        <taxon>Eukaryota</taxon>
        <taxon>Viridiplantae</taxon>
        <taxon>Streptophyta</taxon>
        <taxon>Embryophyta</taxon>
        <taxon>Tracheophyta</taxon>
        <taxon>Spermatophyta</taxon>
        <taxon>Magnoliopsida</taxon>
        <taxon>Liliopsida</taxon>
        <taxon>Poales</taxon>
        <taxon>Poaceae</taxon>
        <taxon>BOP clade</taxon>
        <taxon>Pooideae</taxon>
        <taxon>Stipodae</taxon>
        <taxon>Brachypodieae</taxon>
        <taxon>Brachypodium</taxon>
    </lineage>
</organism>
<comment type="cofactor">
    <cofactor evidence="4">
        <name>Mg(2+)</name>
        <dbReference type="ChEBI" id="CHEBI:18420"/>
    </cofactor>
    <cofactor evidence="4">
        <name>Mn(2+)</name>
        <dbReference type="ChEBI" id="CHEBI:29035"/>
    </cofactor>
    <text evidence="4">Probably binds two magnesium or manganese ions per subunit.</text>
</comment>
<dbReference type="GO" id="GO:0008311">
    <property type="term" value="F:double-stranded DNA 3'-5' DNA exonuclease activity"/>
    <property type="evidence" value="ECO:0000318"/>
    <property type="project" value="GO_Central"/>
</dbReference>
<dbReference type="OrthoDB" id="786283at2759"/>
<keyword evidence="3 4" id="KW-0460">Magnesium</keyword>
<name>A0A2K2CET8_BRADI</name>
<dbReference type="InterPro" id="IPR004808">
    <property type="entry name" value="AP_endonuc_1"/>
</dbReference>
<dbReference type="SUPFAM" id="SSF56219">
    <property type="entry name" value="DNase I-like"/>
    <property type="match status" value="1"/>
</dbReference>
<dbReference type="Gramene" id="PNT60539">
    <property type="protein sequence ID" value="PNT60539"/>
    <property type="gene ID" value="BRADI_5g01299v3"/>
</dbReference>
<sequence>MMTTTSTPPSACDSTHLFCWNVRGLNNPARCTTVRAFANEANASIICLQETKLLHVDHFTISGLLGPDFIDDFGFLPADGTRGGIILAASCRFFSLSDFTTLTNTISAKVTWRADGSSWQVTGVYGPQGVANKLVFIQELKDVAVTQGDRWLLRGQQEQLPA</sequence>
<dbReference type="GO" id="GO:0008081">
    <property type="term" value="F:phosphoric diester hydrolase activity"/>
    <property type="evidence" value="ECO:0000318"/>
    <property type="project" value="GO_Central"/>
</dbReference>
<dbReference type="PANTHER" id="PTHR22748:SF19">
    <property type="entry name" value="ENDONUCLEASE_EXONUCLEASE_PHOSPHATASE DOMAIN-CONTAINING PROTEIN"/>
    <property type="match status" value="1"/>
</dbReference>
<reference evidence="6" key="3">
    <citation type="submission" date="2018-08" db="UniProtKB">
        <authorList>
            <consortium name="EnsemblPlants"/>
        </authorList>
    </citation>
    <scope>IDENTIFICATION</scope>
    <source>
        <strain evidence="6">cv. Bd21</strain>
    </source>
</reference>
<evidence type="ECO:0000313" key="5">
    <source>
        <dbReference type="EMBL" id="PNT60539.1"/>
    </source>
</evidence>
<dbReference type="AlphaFoldDB" id="A0A2K2CET8"/>